<dbReference type="InterPro" id="IPR016032">
    <property type="entry name" value="Sig_transdc_resp-reg_C-effctor"/>
</dbReference>
<keyword evidence="1" id="KW-0812">Transmembrane</keyword>
<dbReference type="InterPro" id="IPR036388">
    <property type="entry name" value="WH-like_DNA-bd_sf"/>
</dbReference>
<evidence type="ECO:0000313" key="3">
    <source>
        <dbReference type="Proteomes" id="UP001199659"/>
    </source>
</evidence>
<reference evidence="2 3" key="1">
    <citation type="journal article" date="2022" name="Int. J. Syst. Evol. Microbiol.">
        <title>Pseudocitrobacter corydidari sp. nov., isolated from the Asian emerald cockroach Corydidarum magnifica.</title>
        <authorList>
            <person name="Guzman J."/>
            <person name="Poehlein A."/>
            <person name="Glaeser S.P."/>
            <person name="Schwengers O."/>
            <person name="Blom J."/>
            <person name="Hollensteiner J."/>
            <person name="Kampfer P."/>
            <person name="Vilcinskas A."/>
        </authorList>
    </citation>
    <scope>NUCLEOTIDE SEQUENCE [LARGE SCALE GENOMIC DNA]</scope>
    <source>
        <strain evidence="2">G163CM</strain>
    </source>
</reference>
<sequence length="151" mass="17474">MTRYLLNKHYIFDEDNNEIRDANSDNFVKISHLRSKALGYILQNAHEQIIEREKISYAIWGKRSEHISPANLTQQLYLIRKELRSMGVPELFTTLPRLGLKLNNDVTISLDEPPAGDVHNSSKKYSHRTMTIFQIGSLLILCSLIIFCLCR</sequence>
<dbReference type="Proteomes" id="UP001199659">
    <property type="component" value="Chromosome"/>
</dbReference>
<keyword evidence="1" id="KW-0472">Membrane</keyword>
<protein>
    <recommendedName>
        <fullName evidence="4">Transcriptional regulator</fullName>
    </recommendedName>
</protein>
<dbReference type="Gene3D" id="1.10.10.10">
    <property type="entry name" value="Winged helix-like DNA-binding domain superfamily/Winged helix DNA-binding domain"/>
    <property type="match status" value="1"/>
</dbReference>
<keyword evidence="3" id="KW-1185">Reference proteome</keyword>
<organism evidence="2 3">
    <name type="scientific">Pseudocitrobacter corydidari</name>
    <dbReference type="NCBI Taxonomy" id="2891570"/>
    <lineage>
        <taxon>Bacteria</taxon>
        <taxon>Pseudomonadati</taxon>
        <taxon>Pseudomonadota</taxon>
        <taxon>Gammaproteobacteria</taxon>
        <taxon>Enterobacterales</taxon>
        <taxon>Enterobacteriaceae</taxon>
        <taxon>Pseudocitrobacter</taxon>
    </lineage>
</organism>
<evidence type="ECO:0008006" key="4">
    <source>
        <dbReference type="Google" id="ProtNLM"/>
    </source>
</evidence>
<accession>A0ABY3S898</accession>
<dbReference type="SUPFAM" id="SSF46894">
    <property type="entry name" value="C-terminal effector domain of the bipartite response regulators"/>
    <property type="match status" value="1"/>
</dbReference>
<gene>
    <name evidence="2" type="ORF">G163CM_28890</name>
</gene>
<dbReference type="EMBL" id="CP087880">
    <property type="protein sequence ID" value="UGS42164.1"/>
    <property type="molecule type" value="Genomic_DNA"/>
</dbReference>
<name>A0ABY3S898_9ENTR</name>
<evidence type="ECO:0000313" key="2">
    <source>
        <dbReference type="EMBL" id="UGS42164.1"/>
    </source>
</evidence>
<proteinExistence type="predicted"/>
<evidence type="ECO:0000256" key="1">
    <source>
        <dbReference type="SAM" id="Phobius"/>
    </source>
</evidence>
<feature type="transmembrane region" description="Helical" evidence="1">
    <location>
        <begin position="131"/>
        <end position="150"/>
    </location>
</feature>
<keyword evidence="1" id="KW-1133">Transmembrane helix</keyword>